<dbReference type="EMBL" id="PVWQ01000001">
    <property type="protein sequence ID" value="RDW93020.1"/>
    <property type="molecule type" value="Genomic_DNA"/>
</dbReference>
<proteinExistence type="predicted"/>
<feature type="region of interest" description="Disordered" evidence="2">
    <location>
        <begin position="63"/>
        <end position="86"/>
    </location>
</feature>
<accession>A0A3D8T3B0</accession>
<evidence type="ECO:0000256" key="2">
    <source>
        <dbReference type="SAM" id="MobiDB-lite"/>
    </source>
</evidence>
<name>A0A3D8T3B0_9EURO</name>
<dbReference type="AlphaFoldDB" id="A0A3D8T3B0"/>
<evidence type="ECO:0000256" key="1">
    <source>
        <dbReference type="SAM" id="Coils"/>
    </source>
</evidence>
<keyword evidence="4" id="KW-1185">Reference proteome</keyword>
<comment type="caution">
    <text evidence="3">The sequence shown here is derived from an EMBL/GenBank/DDBJ whole genome shotgun (WGS) entry which is preliminary data.</text>
</comment>
<dbReference type="OrthoDB" id="10628384at2759"/>
<sequence>MGVQANLNQILENNKQLEDDNKRIRALAFQHEEDRARSVEAEVQRRLRSTTEKLNSEIQDLRAQLDRSNERARSAEAEVQRTEEDRKELQDLRAQLATGDERIRSVEVEAQSRLRASEEKFNNEVQGLRAQLATMRNNVAVLKYERDRLSRELEIAERNLGQRHDDHAKVETLEPLVEKQCGEIARLGKEIRVLEKDVLDRKEQIGMKDQELKIIRIGLANANAEKSQIQAALEDVIQNAQRTAEANQALTQAQIDGERGRIKAEKRKDELKERIRDLKGKLAALESENRKLSAAKAKSSGRR</sequence>
<feature type="coiled-coil region" evidence="1">
    <location>
        <begin position="219"/>
        <end position="295"/>
    </location>
</feature>
<protein>
    <submittedName>
        <fullName evidence="3">Uncharacterized protein</fullName>
    </submittedName>
</protein>
<organism evidence="3 4">
    <name type="scientific">Aspergillus mulundensis</name>
    <dbReference type="NCBI Taxonomy" id="1810919"/>
    <lineage>
        <taxon>Eukaryota</taxon>
        <taxon>Fungi</taxon>
        <taxon>Dikarya</taxon>
        <taxon>Ascomycota</taxon>
        <taxon>Pezizomycotina</taxon>
        <taxon>Eurotiomycetes</taxon>
        <taxon>Eurotiomycetidae</taxon>
        <taxon>Eurotiales</taxon>
        <taxon>Aspergillaceae</taxon>
        <taxon>Aspergillus</taxon>
        <taxon>Aspergillus subgen. Nidulantes</taxon>
    </lineage>
</organism>
<dbReference type="GeneID" id="38110712"/>
<gene>
    <name evidence="3" type="ORF">DSM5745_00342</name>
</gene>
<reference evidence="3 4" key="1">
    <citation type="journal article" date="2018" name="IMA Fungus">
        <title>IMA Genome-F 9: Draft genome sequence of Annulohypoxylon stygium, Aspergillus mulundensis, Berkeleyomyces basicola (syn. Thielaviopsis basicola), Ceratocystis smalleyi, two Cercospora beticola strains, Coleophoma cylindrospora, Fusarium fracticaudum, Phialophora cf. hyalina, and Morchella septimelata.</title>
        <authorList>
            <person name="Wingfield B.D."/>
            <person name="Bills G.F."/>
            <person name="Dong Y."/>
            <person name="Huang W."/>
            <person name="Nel W.J."/>
            <person name="Swalarsk-Parry B.S."/>
            <person name="Vaghefi N."/>
            <person name="Wilken P.M."/>
            <person name="An Z."/>
            <person name="de Beer Z.W."/>
            <person name="De Vos L."/>
            <person name="Chen L."/>
            <person name="Duong T.A."/>
            <person name="Gao Y."/>
            <person name="Hammerbacher A."/>
            <person name="Kikkert J.R."/>
            <person name="Li Y."/>
            <person name="Li H."/>
            <person name="Li K."/>
            <person name="Li Q."/>
            <person name="Liu X."/>
            <person name="Ma X."/>
            <person name="Naidoo K."/>
            <person name="Pethybridge S.J."/>
            <person name="Sun J."/>
            <person name="Steenkamp E.T."/>
            <person name="van der Nest M.A."/>
            <person name="van Wyk S."/>
            <person name="Wingfield M.J."/>
            <person name="Xiong C."/>
            <person name="Yue Q."/>
            <person name="Zhang X."/>
        </authorList>
    </citation>
    <scope>NUCLEOTIDE SEQUENCE [LARGE SCALE GENOMIC DNA]</scope>
    <source>
        <strain evidence="3 4">DSM 5745</strain>
    </source>
</reference>
<dbReference type="RefSeq" id="XP_026608203.1">
    <property type="nucleotide sequence ID" value="XM_026742358.1"/>
</dbReference>
<evidence type="ECO:0000313" key="4">
    <source>
        <dbReference type="Proteomes" id="UP000256690"/>
    </source>
</evidence>
<dbReference type="Proteomes" id="UP000256690">
    <property type="component" value="Unassembled WGS sequence"/>
</dbReference>
<dbReference type="STRING" id="1810919.A0A3D8T3B0"/>
<keyword evidence="1" id="KW-0175">Coiled coil</keyword>
<evidence type="ECO:0000313" key="3">
    <source>
        <dbReference type="EMBL" id="RDW93020.1"/>
    </source>
</evidence>